<dbReference type="PANTHER" id="PTHR31677">
    <property type="entry name" value="AP2 DOMAIN CLASS TRANSCRIPTION FACTOR"/>
    <property type="match status" value="1"/>
</dbReference>
<keyword evidence="10" id="KW-1185">Reference proteome</keyword>
<dbReference type="GO" id="GO:0003700">
    <property type="term" value="F:DNA-binding transcription factor activity"/>
    <property type="evidence" value="ECO:0007669"/>
    <property type="project" value="InterPro"/>
</dbReference>
<keyword evidence="2" id="KW-0805">Transcription regulation</keyword>
<feature type="transmembrane region" description="Helical" evidence="7">
    <location>
        <begin position="87"/>
        <end position="111"/>
    </location>
</feature>
<comment type="subcellular location">
    <subcellularLocation>
        <location evidence="1">Nucleus</location>
    </subcellularLocation>
</comment>
<dbReference type="EMBL" id="JAEHOE010000005">
    <property type="protein sequence ID" value="KAG2500049.1"/>
    <property type="molecule type" value="Genomic_DNA"/>
</dbReference>
<dbReference type="SMART" id="SM00380">
    <property type="entry name" value="AP2"/>
    <property type="match status" value="4"/>
</dbReference>
<feature type="compositionally biased region" description="Basic residues" evidence="6">
    <location>
        <begin position="1"/>
        <end position="10"/>
    </location>
</feature>
<feature type="domain" description="AP2/ERF" evidence="8">
    <location>
        <begin position="941"/>
        <end position="1001"/>
    </location>
</feature>
<dbReference type="GO" id="GO:0003677">
    <property type="term" value="F:DNA binding"/>
    <property type="evidence" value="ECO:0007669"/>
    <property type="project" value="UniProtKB-KW"/>
</dbReference>
<feature type="compositionally biased region" description="Basic and acidic residues" evidence="6">
    <location>
        <begin position="478"/>
        <end position="490"/>
    </location>
</feature>
<keyword evidence="7" id="KW-0812">Transmembrane</keyword>
<feature type="compositionally biased region" description="Pro residues" evidence="6">
    <location>
        <begin position="120"/>
        <end position="134"/>
    </location>
</feature>
<dbReference type="GO" id="GO:0005634">
    <property type="term" value="C:nucleus"/>
    <property type="evidence" value="ECO:0007669"/>
    <property type="project" value="UniProtKB-SubCell"/>
</dbReference>
<feature type="compositionally biased region" description="Low complexity" evidence="6">
    <location>
        <begin position="1385"/>
        <end position="1422"/>
    </location>
</feature>
<feature type="region of interest" description="Disordered" evidence="6">
    <location>
        <begin position="1"/>
        <end position="95"/>
    </location>
</feature>
<dbReference type="Gene3D" id="3.30.730.10">
    <property type="entry name" value="AP2/ERF domain"/>
    <property type="match status" value="4"/>
</dbReference>
<keyword evidence="7" id="KW-1133">Transmembrane helix</keyword>
<feature type="compositionally biased region" description="Gly residues" evidence="6">
    <location>
        <begin position="1215"/>
        <end position="1225"/>
    </location>
</feature>
<dbReference type="OrthoDB" id="546813at2759"/>
<feature type="region of interest" description="Disordered" evidence="6">
    <location>
        <begin position="1020"/>
        <end position="1040"/>
    </location>
</feature>
<evidence type="ECO:0000256" key="5">
    <source>
        <dbReference type="ARBA" id="ARBA00023242"/>
    </source>
</evidence>
<feature type="compositionally biased region" description="Low complexity" evidence="6">
    <location>
        <begin position="897"/>
        <end position="906"/>
    </location>
</feature>
<evidence type="ECO:0000256" key="3">
    <source>
        <dbReference type="ARBA" id="ARBA00023125"/>
    </source>
</evidence>
<dbReference type="SUPFAM" id="SSF54171">
    <property type="entry name" value="DNA-binding domain"/>
    <property type="match status" value="4"/>
</dbReference>
<evidence type="ECO:0000256" key="7">
    <source>
        <dbReference type="SAM" id="Phobius"/>
    </source>
</evidence>
<proteinExistence type="predicted"/>
<feature type="domain" description="AP2/ERF" evidence="8">
    <location>
        <begin position="778"/>
        <end position="838"/>
    </location>
</feature>
<accession>A0A836C5N8</accession>
<evidence type="ECO:0000313" key="10">
    <source>
        <dbReference type="Proteomes" id="UP000612055"/>
    </source>
</evidence>
<evidence type="ECO:0000256" key="6">
    <source>
        <dbReference type="SAM" id="MobiDB-lite"/>
    </source>
</evidence>
<keyword evidence="3" id="KW-0238">DNA-binding</keyword>
<feature type="domain" description="AP2/ERF" evidence="8">
    <location>
        <begin position="1266"/>
        <end position="1326"/>
    </location>
</feature>
<feature type="region of interest" description="Disordered" evidence="6">
    <location>
        <begin position="377"/>
        <end position="404"/>
    </location>
</feature>
<feature type="region of interest" description="Disordered" evidence="6">
    <location>
        <begin position="861"/>
        <end position="925"/>
    </location>
</feature>
<feature type="compositionally biased region" description="Gly residues" evidence="6">
    <location>
        <begin position="1234"/>
        <end position="1245"/>
    </location>
</feature>
<feature type="region of interest" description="Disordered" evidence="6">
    <location>
        <begin position="617"/>
        <end position="677"/>
    </location>
</feature>
<feature type="compositionally biased region" description="Low complexity" evidence="6">
    <location>
        <begin position="559"/>
        <end position="576"/>
    </location>
</feature>
<feature type="compositionally biased region" description="Low complexity" evidence="6">
    <location>
        <begin position="1343"/>
        <end position="1360"/>
    </location>
</feature>
<feature type="region of interest" description="Disordered" evidence="6">
    <location>
        <begin position="1326"/>
        <end position="1428"/>
    </location>
</feature>
<feature type="region of interest" description="Disordered" evidence="6">
    <location>
        <begin position="1156"/>
        <end position="1251"/>
    </location>
</feature>
<evidence type="ECO:0000256" key="4">
    <source>
        <dbReference type="ARBA" id="ARBA00023163"/>
    </source>
</evidence>
<feature type="compositionally biased region" description="Low complexity" evidence="6">
    <location>
        <begin position="1186"/>
        <end position="1197"/>
    </location>
</feature>
<feature type="compositionally biased region" description="Basic and acidic residues" evidence="6">
    <location>
        <begin position="137"/>
        <end position="148"/>
    </location>
</feature>
<dbReference type="InterPro" id="IPR016177">
    <property type="entry name" value="DNA-bd_dom_sf"/>
</dbReference>
<feature type="region of interest" description="Disordered" evidence="6">
    <location>
        <begin position="311"/>
        <end position="334"/>
    </location>
</feature>
<keyword evidence="4" id="KW-0804">Transcription</keyword>
<keyword evidence="5" id="KW-0539">Nucleus</keyword>
<dbReference type="InterPro" id="IPR036955">
    <property type="entry name" value="AP2/ERF_dom_sf"/>
</dbReference>
<reference evidence="9" key="1">
    <citation type="journal article" date="2020" name="bioRxiv">
        <title>Comparative genomics of Chlamydomonas.</title>
        <authorList>
            <person name="Craig R.J."/>
            <person name="Hasan A.R."/>
            <person name="Ness R.W."/>
            <person name="Keightley P.D."/>
        </authorList>
    </citation>
    <scope>NUCLEOTIDE SEQUENCE</scope>
    <source>
        <strain evidence="9">CCAP 11/70</strain>
    </source>
</reference>
<dbReference type="Proteomes" id="UP000612055">
    <property type="component" value="Unassembled WGS sequence"/>
</dbReference>
<feature type="region of interest" description="Disordered" evidence="6">
    <location>
        <begin position="476"/>
        <end position="496"/>
    </location>
</feature>
<name>A0A836C5N8_9CHLO</name>
<evidence type="ECO:0000256" key="2">
    <source>
        <dbReference type="ARBA" id="ARBA00023015"/>
    </source>
</evidence>
<feature type="region of interest" description="Disordered" evidence="6">
    <location>
        <begin position="520"/>
        <end position="582"/>
    </location>
</feature>
<organism evidence="9 10">
    <name type="scientific">Edaphochlamys debaryana</name>
    <dbReference type="NCBI Taxonomy" id="47281"/>
    <lineage>
        <taxon>Eukaryota</taxon>
        <taxon>Viridiplantae</taxon>
        <taxon>Chlorophyta</taxon>
        <taxon>core chlorophytes</taxon>
        <taxon>Chlorophyceae</taxon>
        <taxon>CS clade</taxon>
        <taxon>Chlamydomonadales</taxon>
        <taxon>Chlamydomonadales incertae sedis</taxon>
        <taxon>Edaphochlamys</taxon>
    </lineage>
</organism>
<dbReference type="PANTHER" id="PTHR31677:SF157">
    <property type="entry name" value="AP2_ERF DOMAIN-CONTAINING PROTEIN"/>
    <property type="match status" value="1"/>
</dbReference>
<dbReference type="PROSITE" id="PS51032">
    <property type="entry name" value="AP2_ERF"/>
    <property type="match status" value="4"/>
</dbReference>
<evidence type="ECO:0000313" key="9">
    <source>
        <dbReference type="EMBL" id="KAG2500049.1"/>
    </source>
</evidence>
<feature type="region of interest" description="Disordered" evidence="6">
    <location>
        <begin position="1062"/>
        <end position="1088"/>
    </location>
</feature>
<protein>
    <recommendedName>
        <fullName evidence="8">AP2/ERF domain-containing protein</fullName>
    </recommendedName>
</protein>
<feature type="domain" description="AP2/ERF" evidence="8">
    <location>
        <begin position="1101"/>
        <end position="1160"/>
    </location>
</feature>
<evidence type="ECO:0000259" key="8">
    <source>
        <dbReference type="PROSITE" id="PS51032"/>
    </source>
</evidence>
<keyword evidence="7" id="KW-0472">Membrane</keyword>
<evidence type="ECO:0000256" key="1">
    <source>
        <dbReference type="ARBA" id="ARBA00004123"/>
    </source>
</evidence>
<feature type="compositionally biased region" description="Basic and acidic residues" evidence="6">
    <location>
        <begin position="536"/>
        <end position="545"/>
    </location>
</feature>
<dbReference type="InterPro" id="IPR001471">
    <property type="entry name" value="AP2/ERF_dom"/>
</dbReference>
<feature type="region of interest" description="Disordered" evidence="6">
    <location>
        <begin position="115"/>
        <end position="160"/>
    </location>
</feature>
<sequence>MPAKPTRRKTGSAGEGAAGPSSAPQPRRRVTFRDEVGGELESQPPATDARKRTAGDDPCQIQALQRRRLVSSAAPDRCRLSAPSTGGAAAAAMAAAAAAVAAAAATAAAIFRPRTSQAPAPAPARPDAAAPPPAQAENDKGGSPKAGEEGPSPVETEALQREVAQLRQALASKQQAADTAAAELRSQLAAAQMRAAAAQVEVAKLKDACAREQHLTREHKRRADSQQLQATAAQFKAGELAVAAAVLGPRVKAAERAAAAAKQEAAQQRAEAQAAQAALRQTEQRLQQAEAGQRAAEAAAAGLRSELEAAHGGEAAARQKLRQQREEANASAAKLRADLQASQAREAALLQELRRQKVEAEAAAAKLQAEVDEVRAQASAAAPREQAQAAEPSTARPTAAAGGRVGVTAHELATQRQLEAARQQVAAAQRAREEAERARQQAEGTAAALRQTLSRELGNMRLQRMEMTAVHLAGMQEAQRRQHQAEERAQAAEAEAAALRQTLGRELEAMRKEVTELGEAHGALHPEGPGLATPQHLERGREREPKRRRRGSTSEDSDPGPGAATDAAAGEADAPGSTRGEEGVVQQLARLLEQKHQLLSRLQAAGAQVVLPGVVPGAAETPGQAHGAPEPPQGPTHADEAAASPMQGTPRGAVVPVQLLPHPGTQPAAPAPAPAPAPAALAAGVRRLGPRTRVLGRLRRAGEAVSPLAASDGGPRDTGPVLNSRCRAAGVLPDHIAGSYAAGDSPAAAEGPAAPSCDAAKGVATSGPYAPNDAFHSRFWGVVQVRNGRFRAQLRRNRRRARYLGLFGREEEAARAFDCAAVQRYNARESDVLQLNFPSEWSEPHTRPVVSLVPETAAGACGAAPPVATPGTAGTGRGSEEGSGPQPMEGLEGGSGAQAQASLGPSAAGGAGGAQDCCAPGPERTVHGSEVQALAAGTRELPLGVTLRAGGRFEACIRAQGRSRFLGRYLTPEEAARAFDRAAVQRHNEGLSSRQLKLNFPSEWSNPAQGGPVVAVAGRTPSEERGQGTGDPVATGSPPSLLGLEPCASLLVMPVTGSLAGDWTHAADERGGEGGGTGTKDEAKAGGAPGPYHACLSLSGLPRGVARMQSGRYKATMGKDGENRYLGTWDTPEQAGRAFDRAAVERYKAREGDNLHLNFPSEWSDPAQGPVVPRVQPAQGGGPGEAGAQPGAAPRAADSGGGCEEGSGSQPMEGLEGGSGEGGEAALGSPAAGGASGAQAPGGQGPAVPMESNGAHVAAAAGARELPLGVQRTPGGRFQAVIGVQGKQVYLGRFDTPLEAARAFDRAAVHRHNEGLSSRKLQLNFPADWSDPAQGPVVPRAPQPTAGGSGAAPPAAAPGAAGSGRGSEEGSGPQPMEGVDVDGGSEAQAQAARLRSAALADAGLGAAAAGGPAGLEGSSEAAFPESSA</sequence>
<comment type="caution">
    <text evidence="9">The sequence shown here is derived from an EMBL/GenBank/DDBJ whole genome shotgun (WGS) entry which is preliminary data.</text>
</comment>
<feature type="compositionally biased region" description="Low complexity" evidence="6">
    <location>
        <begin position="861"/>
        <end position="872"/>
    </location>
</feature>
<gene>
    <name evidence="9" type="ORF">HYH03_002328</name>
</gene>